<feature type="transmembrane region" description="Helical" evidence="5">
    <location>
        <begin position="282"/>
        <end position="299"/>
    </location>
</feature>
<feature type="transmembrane region" description="Helical" evidence="5">
    <location>
        <begin position="58"/>
        <end position="75"/>
    </location>
</feature>
<feature type="transmembrane region" description="Helical" evidence="5">
    <location>
        <begin position="144"/>
        <end position="162"/>
    </location>
</feature>
<keyword evidence="7" id="KW-0436">Ligase</keyword>
<keyword evidence="3 5" id="KW-1133">Transmembrane helix</keyword>
<dbReference type="Pfam" id="PF04932">
    <property type="entry name" value="Wzy_C"/>
    <property type="match status" value="1"/>
</dbReference>
<dbReference type="EMBL" id="PYGD01000013">
    <property type="protein sequence ID" value="PSK89044.1"/>
    <property type="molecule type" value="Genomic_DNA"/>
</dbReference>
<feature type="transmembrane region" description="Helical" evidence="5">
    <location>
        <begin position="390"/>
        <end position="416"/>
    </location>
</feature>
<gene>
    <name evidence="7" type="ORF">B0I18_11356</name>
</gene>
<dbReference type="InterPro" id="IPR051533">
    <property type="entry name" value="WaaL-like"/>
</dbReference>
<feature type="transmembrane region" description="Helical" evidence="5">
    <location>
        <begin position="87"/>
        <end position="104"/>
    </location>
</feature>
<reference evidence="7 8" key="1">
    <citation type="submission" date="2018-03" db="EMBL/GenBank/DDBJ databases">
        <title>Genomic Encyclopedia of Type Strains, Phase III (KMG-III): the genomes of soil and plant-associated and newly described type strains.</title>
        <authorList>
            <person name="Whitman W."/>
        </authorList>
    </citation>
    <scope>NUCLEOTIDE SEQUENCE [LARGE SCALE GENOMIC DNA]</scope>
    <source>
        <strain evidence="7 8">CGMCC 1.12700</strain>
    </source>
</reference>
<dbReference type="AlphaFoldDB" id="A0A2P8CVP3"/>
<keyword evidence="2 5" id="KW-0812">Transmembrane</keyword>
<evidence type="ECO:0000256" key="4">
    <source>
        <dbReference type="ARBA" id="ARBA00023136"/>
    </source>
</evidence>
<evidence type="ECO:0000313" key="8">
    <source>
        <dbReference type="Proteomes" id="UP000240572"/>
    </source>
</evidence>
<evidence type="ECO:0000259" key="6">
    <source>
        <dbReference type="Pfam" id="PF04932"/>
    </source>
</evidence>
<evidence type="ECO:0000256" key="5">
    <source>
        <dbReference type="SAM" id="Phobius"/>
    </source>
</evidence>
<dbReference type="InterPro" id="IPR007016">
    <property type="entry name" value="O-antigen_ligase-rel_domated"/>
</dbReference>
<comment type="caution">
    <text evidence="7">The sequence shown here is derived from an EMBL/GenBank/DDBJ whole genome shotgun (WGS) entry which is preliminary data.</text>
</comment>
<dbReference type="GO" id="GO:0016874">
    <property type="term" value="F:ligase activity"/>
    <property type="evidence" value="ECO:0007669"/>
    <property type="project" value="UniProtKB-KW"/>
</dbReference>
<dbReference type="RefSeq" id="WP_181358587.1">
    <property type="nucleotide sequence ID" value="NZ_PYGD01000013.1"/>
</dbReference>
<dbReference type="PROSITE" id="PS51257">
    <property type="entry name" value="PROKAR_LIPOPROTEIN"/>
    <property type="match status" value="1"/>
</dbReference>
<feature type="transmembrane region" description="Helical" evidence="5">
    <location>
        <begin position="238"/>
        <end position="254"/>
    </location>
</feature>
<evidence type="ECO:0000256" key="2">
    <source>
        <dbReference type="ARBA" id="ARBA00022692"/>
    </source>
</evidence>
<organism evidence="7 8">
    <name type="scientific">Taibaiella chishuiensis</name>
    <dbReference type="NCBI Taxonomy" id="1434707"/>
    <lineage>
        <taxon>Bacteria</taxon>
        <taxon>Pseudomonadati</taxon>
        <taxon>Bacteroidota</taxon>
        <taxon>Chitinophagia</taxon>
        <taxon>Chitinophagales</taxon>
        <taxon>Chitinophagaceae</taxon>
        <taxon>Taibaiella</taxon>
    </lineage>
</organism>
<evidence type="ECO:0000256" key="1">
    <source>
        <dbReference type="ARBA" id="ARBA00004141"/>
    </source>
</evidence>
<keyword evidence="8" id="KW-1185">Reference proteome</keyword>
<dbReference type="PANTHER" id="PTHR37422">
    <property type="entry name" value="TEICHURONIC ACID BIOSYNTHESIS PROTEIN TUAE"/>
    <property type="match status" value="1"/>
</dbReference>
<feature type="transmembrane region" description="Helical" evidence="5">
    <location>
        <begin position="36"/>
        <end position="53"/>
    </location>
</feature>
<dbReference type="PANTHER" id="PTHR37422:SF13">
    <property type="entry name" value="LIPOPOLYSACCHARIDE BIOSYNTHESIS PROTEIN PA4999-RELATED"/>
    <property type="match status" value="1"/>
</dbReference>
<feature type="transmembrane region" description="Helical" evidence="5">
    <location>
        <begin position="458"/>
        <end position="475"/>
    </location>
</feature>
<dbReference type="GO" id="GO:0016020">
    <property type="term" value="C:membrane"/>
    <property type="evidence" value="ECO:0007669"/>
    <property type="project" value="UniProtKB-SubCell"/>
</dbReference>
<accession>A0A2P8CVP3</accession>
<name>A0A2P8CVP3_9BACT</name>
<proteinExistence type="predicted"/>
<evidence type="ECO:0000313" key="7">
    <source>
        <dbReference type="EMBL" id="PSK89044.1"/>
    </source>
</evidence>
<sequence length="495" mass="57248">MIAGLKHTPSLEKWVTWGGGALFLACMGLFAYTNNYFLLAIPFVVPVLALAFFNWKAFYWLFLLCVPLSAPVFFLNNSISTTFPDEQFMWMFFVMFIVLVAANYKIIPEWFLRSPLTLALILQFTWLIVAVCFSQDFILSFKYMLAKSWFIVSYLIFPVFIFREKKDFVKAFKLFVIPVTLHALFAFTWHYFKHFDFWDSNRVVRPFYRNHVDYSTVLSMVFPLLLVAYQLCKGNKKLRILLLCVIIFYIPAIYVAAARAAMIGVIFALVVAFAVRRKLVQWILPLFFLFVSSLVVYMVNDNKYIDYRPNFKYTFTPRSFADAITASFRGTDMSSMERFYRWIASARMSTEHPLVGVGPNNFYTHYKGHAVTMFKTYVHRNEEKSTTHNYFIFMLVEQGWPALILYAILMMAIFSNGQRIYHQCRDPFFKKVTMGLVMLSAVGFVNNFFSELIETDKVGALFFMPIALLIVIDHINKKAAQAAGPGTSGTLPASS</sequence>
<evidence type="ECO:0000256" key="3">
    <source>
        <dbReference type="ARBA" id="ARBA00022989"/>
    </source>
</evidence>
<feature type="transmembrane region" description="Helical" evidence="5">
    <location>
        <begin position="428"/>
        <end position="446"/>
    </location>
</feature>
<feature type="transmembrane region" description="Helical" evidence="5">
    <location>
        <begin position="116"/>
        <end position="138"/>
    </location>
</feature>
<feature type="transmembrane region" description="Helical" evidence="5">
    <location>
        <begin position="174"/>
        <end position="192"/>
    </location>
</feature>
<feature type="transmembrane region" description="Helical" evidence="5">
    <location>
        <begin position="212"/>
        <end position="231"/>
    </location>
</feature>
<comment type="subcellular location">
    <subcellularLocation>
        <location evidence="1">Membrane</location>
        <topology evidence="1">Multi-pass membrane protein</topology>
    </subcellularLocation>
</comment>
<feature type="transmembrane region" description="Helical" evidence="5">
    <location>
        <begin position="14"/>
        <end position="30"/>
    </location>
</feature>
<dbReference type="Proteomes" id="UP000240572">
    <property type="component" value="Unassembled WGS sequence"/>
</dbReference>
<keyword evidence="4 5" id="KW-0472">Membrane</keyword>
<feature type="domain" description="O-antigen ligase-related" evidence="6">
    <location>
        <begin position="246"/>
        <end position="406"/>
    </location>
</feature>
<protein>
    <submittedName>
        <fullName evidence="7">O-antigen ligase</fullName>
    </submittedName>
</protein>